<feature type="compositionally biased region" description="Polar residues" evidence="1">
    <location>
        <begin position="99"/>
        <end position="109"/>
    </location>
</feature>
<reference evidence="2" key="1">
    <citation type="journal article" date="2014" name="Genome Biol. Evol.">
        <title>Pangenome evidence for extensive interdomain horizontal transfer affecting lineage core and shell genes in uncultured planktonic thaumarchaeota and euryarchaeota.</title>
        <authorList>
            <person name="Deschamps P."/>
            <person name="Zivanovic Y."/>
            <person name="Moreira D."/>
            <person name="Rodriguez-Valera F."/>
            <person name="Lopez-Garcia P."/>
        </authorList>
    </citation>
    <scope>NUCLEOTIDE SEQUENCE</scope>
</reference>
<dbReference type="AlphaFoldDB" id="A0A075FZU1"/>
<sequence>MTLAEKPTDEPKTVPSMVREPKFRVKYDANKGPQTDNNTVLSGADESVNNAGEPEINLGSIIDCSDCGARRTIIVVVDNHLCCEECNSPIGGTFDHFDSSPTSASYTQEGTEDQGAGHGPGHQLGDTLSGTQIAPGVGISSGARKQNKWSNYGSEGTPALYEARAKIRSHLSEFPRLKHTALELLDKIAWPSKEKDRTPQFKLVWQVAHPWGIAGAVAASIHAAYIVHGLQPDRKALKAIFSTEDEVNPCPKPNKILNRAVKVMTKRMGPDYSKRALNRVKRGQNLIDSVVARNPSLRPIHNKLNDDVIKMARDTNNFPDNLINPIVCLTWFVAKEYDAEHCQDDVANLNLSMESVAEMFGFVGTSTACRQWGNLISKQLRKPKFKVGETE</sequence>
<protein>
    <submittedName>
        <fullName evidence="2">Uncharacterized protein</fullName>
    </submittedName>
</protein>
<accession>A0A075FZU1</accession>
<dbReference type="EMBL" id="KF900440">
    <property type="protein sequence ID" value="AIE95122.1"/>
    <property type="molecule type" value="Genomic_DNA"/>
</dbReference>
<feature type="region of interest" description="Disordered" evidence="1">
    <location>
        <begin position="95"/>
        <end position="150"/>
    </location>
</feature>
<evidence type="ECO:0000313" key="2">
    <source>
        <dbReference type="EMBL" id="AIE95122.1"/>
    </source>
</evidence>
<evidence type="ECO:0000256" key="1">
    <source>
        <dbReference type="SAM" id="MobiDB-lite"/>
    </source>
</evidence>
<proteinExistence type="predicted"/>
<organism evidence="2">
    <name type="scientific">uncultured marine group II/III euryarchaeote AD1000_57_F12</name>
    <dbReference type="NCBI Taxonomy" id="1457788"/>
    <lineage>
        <taxon>Archaea</taxon>
        <taxon>Methanobacteriati</taxon>
        <taxon>Methanobacteriota</taxon>
        <taxon>environmental samples</taxon>
    </lineage>
</organism>
<name>A0A075FZU1_9EURY</name>